<protein>
    <submittedName>
        <fullName evidence="4">Gram-positive signal peptide protein, YSIRK family</fullName>
    </submittedName>
</protein>
<evidence type="ECO:0000313" key="4">
    <source>
        <dbReference type="EMBL" id="EGC83324.1"/>
    </source>
</evidence>
<dbReference type="InterPro" id="IPR044024">
    <property type="entry name" value="aRib"/>
</dbReference>
<dbReference type="InterPro" id="IPR013378">
    <property type="entry name" value="InlB-like_B-rpt"/>
</dbReference>
<dbReference type="Pfam" id="PF18938">
    <property type="entry name" value="aRib"/>
    <property type="match status" value="1"/>
</dbReference>
<feature type="domain" description="Atypical Rib" evidence="3">
    <location>
        <begin position="502"/>
        <end position="563"/>
    </location>
</feature>
<feature type="non-terminal residue" evidence="4">
    <location>
        <position position="1131"/>
    </location>
</feature>
<keyword evidence="5" id="KW-1185">Reference proteome</keyword>
<proteinExistence type="predicted"/>
<dbReference type="EMBL" id="AEXN01000035">
    <property type="protein sequence ID" value="EGC83324.1"/>
    <property type="molecule type" value="Genomic_DNA"/>
</dbReference>
<gene>
    <name evidence="4" type="ORF">HMPREF9246_1867</name>
</gene>
<dbReference type="RefSeq" id="WP_004818201.1">
    <property type="nucleotide sequence ID" value="NZ_AEXN01000035.1"/>
</dbReference>
<reference evidence="4 5" key="1">
    <citation type="submission" date="2011-01" db="EMBL/GenBank/DDBJ databases">
        <authorList>
            <person name="Durkin A.S."/>
            <person name="Madupu R."/>
            <person name="Torralba M."/>
            <person name="Gillis M."/>
            <person name="Methe B."/>
            <person name="Sutton G."/>
            <person name="Nelson K.E."/>
        </authorList>
    </citation>
    <scope>NUCLEOTIDE SEQUENCE [LARGE SCALE GENOMIC DNA]</scope>
    <source>
        <strain evidence="4 5">ACS-025-V-Sch4</strain>
    </source>
</reference>
<name>F0H2H1_9FIRM</name>
<dbReference type="Gene3D" id="3.10.20.890">
    <property type="match status" value="1"/>
</dbReference>
<evidence type="ECO:0000313" key="5">
    <source>
        <dbReference type="Proteomes" id="UP000005277"/>
    </source>
</evidence>
<dbReference type="Proteomes" id="UP000005277">
    <property type="component" value="Unassembled WGS sequence"/>
</dbReference>
<comment type="caution">
    <text evidence="4">The sequence shown here is derived from an EMBL/GenBank/DDBJ whole genome shotgun (WGS) entry which is preliminary data.</text>
</comment>
<dbReference type="Pfam" id="PF09479">
    <property type="entry name" value="Flg_new"/>
    <property type="match status" value="1"/>
</dbReference>
<evidence type="ECO:0000256" key="1">
    <source>
        <dbReference type="ARBA" id="ARBA00022729"/>
    </source>
</evidence>
<feature type="compositionally biased region" description="Basic and acidic residues" evidence="2">
    <location>
        <begin position="107"/>
        <end position="118"/>
    </location>
</feature>
<sequence length="1131" mass="124367">MKKYKKNRVIFEEKVFDRKRKPVYGTRKLSVGLVSCMLGFMMFLPTSKASEEDIISTNQQVEDKNQVLDKTDDFADQEKEEVTPLNDQTDSKVDSEENLSDQNLDGQNREEDIIKEENSDSNLEDKDEELLTADEIQAIRDRANSLENDYFFNDNMVEELKAELRKAKADPSVNYEEAKARLIDEAIQKNAPDKEAPGEERAAVKVRKPTINPVSLESKTITGGNLEGSNKRKKLNKDCIIHVTVKDASGTIIETATTKIPPKGGSEWTVTLTKGLEAGYKVYAKQEFNGEFSDENSYEVKALLKDIHKDDLKMPSGQFWLEQTSSNIINDDEKAEALELLKKANPTIANDIESIDFKIYGIEDNKKASYIITYTDGSKTEEIQAPDLKIVPVTETSRGFTFDKVVVTNKSISGKLKGEGPFDNIKVHIVLNVSDQDTEFCKDGKCTITKNSSDPIEVKVNSDGTFSYDLKEGELSYNQKVGIFVKEIHKFKYCDKTTVMLASPEVTDVKDPRKLTQADKENIDAAIRKANTVGGASKLPEGSGDWDGLPAVIQFDENGNVKIFSGNDVAGTWDPNNDYKFVPETNEDGSYKLNDGAEAKITIPGKDLVKNIKPDAPEIKVNEDDKTKITINAKAVDTDANVITVSYTCSDDSSKTLKATKADDGTWSITEGEGSIDANGVVTLEVSKVKGGTNVTATVTDKGGIADDDKKALTSDQAEFKVTKATLVEALGGLDPVAIKKWVGDTVDWKDGVKAKDSATAENKVKIKEILDEATTKFTDETTPGRNTDARGDFKGTIKVAFDDGSIIEVKNQNLYVSDHVTSIKRDNTPSDALEVEFKLGEGTKVDNTSGGAIEGNKDNPTSYSKYKVKPGTDLKEYKLPSINTSVVDSINVTTQDTYTEPVWKDSKNGTNFVASTENKVFTATATKTYKVTLTANGGKGEDKVEVKKTGEKYKLPEKSTFNPPNKNQEFSGWVIGDGPGINKPGDEITVDGDKVIKAIWKPIEFKVTFQTEKGATGSMDPVTIKKGDEYVIPKPTFKPEEGKEFAGWKIEGQEGLKKAGERIDKISGDVTLIATWKDIMVNVTYNAGGGSGEMKGATIKKGSNYKLSSNEFTAPSNKKFKAWKIGEKEY</sequence>
<dbReference type="OrthoDB" id="3268315at2"/>
<keyword evidence="1" id="KW-0732">Signal</keyword>
<organism evidence="4 5">
    <name type="scientific">Anaerococcus hydrogenalis ACS-025-V-Sch4</name>
    <dbReference type="NCBI Taxonomy" id="879306"/>
    <lineage>
        <taxon>Bacteria</taxon>
        <taxon>Bacillati</taxon>
        <taxon>Bacillota</taxon>
        <taxon>Tissierellia</taxon>
        <taxon>Tissierellales</taxon>
        <taxon>Peptoniphilaceae</taxon>
        <taxon>Anaerococcus</taxon>
    </lineage>
</organism>
<dbReference type="AlphaFoldDB" id="F0H2H1"/>
<evidence type="ECO:0000259" key="3">
    <source>
        <dbReference type="Pfam" id="PF18938"/>
    </source>
</evidence>
<evidence type="ECO:0000256" key="2">
    <source>
        <dbReference type="SAM" id="MobiDB-lite"/>
    </source>
</evidence>
<accession>F0H2H1</accession>
<feature type="region of interest" description="Disordered" evidence="2">
    <location>
        <begin position="74"/>
        <end position="126"/>
    </location>
</feature>